<proteinExistence type="predicted"/>
<organism evidence="1 2">
    <name type="scientific">Hyalomma asiaticum</name>
    <name type="common">Tick</name>
    <dbReference type="NCBI Taxonomy" id="266040"/>
    <lineage>
        <taxon>Eukaryota</taxon>
        <taxon>Metazoa</taxon>
        <taxon>Ecdysozoa</taxon>
        <taxon>Arthropoda</taxon>
        <taxon>Chelicerata</taxon>
        <taxon>Arachnida</taxon>
        <taxon>Acari</taxon>
        <taxon>Parasitiformes</taxon>
        <taxon>Ixodida</taxon>
        <taxon>Ixodoidea</taxon>
        <taxon>Ixodidae</taxon>
        <taxon>Hyalomminae</taxon>
        <taxon>Hyalomma</taxon>
    </lineage>
</organism>
<sequence length="334" mass="35670">MPRRRRMCLTDFVLIASSRSSFLYALAERRRTPAHTPTPPKVPTSSPVIGLSKCGAGSRSSPCELAKVGALRRPASAQESCMVDGLLGYPAEGDTSFGSRRAACGLRRDARANAKRAGNARRVLRPARALRALRCHPTGADTIPGVACLRPRVICADCIPVEESFEGVVDIRWIVVVLRACRNLAPHPVPTRQGSHSYRAVPAEKTWGGGVSVGKQAAASCAQPARKENGRGVFLHISNRLCALRLAERASACVTIGFSCCCFHHLSPPHSLLARVGMCPRKKRLRRGPLSSTAKARVRACVEIPSAGGESVQSSSSSSEWNAARALFGSPPPP</sequence>
<protein>
    <submittedName>
        <fullName evidence="1">Uncharacterized protein</fullName>
    </submittedName>
</protein>
<gene>
    <name evidence="1" type="ORF">HPB50_016451</name>
</gene>
<accession>A0ACB7SN48</accession>
<dbReference type="Proteomes" id="UP000821845">
    <property type="component" value="Chromosome 3"/>
</dbReference>
<name>A0ACB7SN48_HYAAI</name>
<evidence type="ECO:0000313" key="1">
    <source>
        <dbReference type="EMBL" id="KAH6936391.1"/>
    </source>
</evidence>
<evidence type="ECO:0000313" key="2">
    <source>
        <dbReference type="Proteomes" id="UP000821845"/>
    </source>
</evidence>
<reference evidence="1" key="1">
    <citation type="submission" date="2020-05" db="EMBL/GenBank/DDBJ databases">
        <title>Large-scale comparative analyses of tick genomes elucidate their genetic diversity and vector capacities.</title>
        <authorList>
            <person name="Jia N."/>
            <person name="Wang J."/>
            <person name="Shi W."/>
            <person name="Du L."/>
            <person name="Sun Y."/>
            <person name="Zhan W."/>
            <person name="Jiang J."/>
            <person name="Wang Q."/>
            <person name="Zhang B."/>
            <person name="Ji P."/>
            <person name="Sakyi L.B."/>
            <person name="Cui X."/>
            <person name="Yuan T."/>
            <person name="Jiang B."/>
            <person name="Yang W."/>
            <person name="Lam T.T.-Y."/>
            <person name="Chang Q."/>
            <person name="Ding S."/>
            <person name="Wang X."/>
            <person name="Zhu J."/>
            <person name="Ruan X."/>
            <person name="Zhao L."/>
            <person name="Wei J."/>
            <person name="Que T."/>
            <person name="Du C."/>
            <person name="Cheng J."/>
            <person name="Dai P."/>
            <person name="Han X."/>
            <person name="Huang E."/>
            <person name="Gao Y."/>
            <person name="Liu J."/>
            <person name="Shao H."/>
            <person name="Ye R."/>
            <person name="Li L."/>
            <person name="Wei W."/>
            <person name="Wang X."/>
            <person name="Wang C."/>
            <person name="Yang T."/>
            <person name="Huo Q."/>
            <person name="Li W."/>
            <person name="Guo W."/>
            <person name="Chen H."/>
            <person name="Zhou L."/>
            <person name="Ni X."/>
            <person name="Tian J."/>
            <person name="Zhou Y."/>
            <person name="Sheng Y."/>
            <person name="Liu T."/>
            <person name="Pan Y."/>
            <person name="Xia L."/>
            <person name="Li J."/>
            <person name="Zhao F."/>
            <person name="Cao W."/>
        </authorList>
    </citation>
    <scope>NUCLEOTIDE SEQUENCE</scope>
    <source>
        <strain evidence="1">Hyas-2018</strain>
    </source>
</reference>
<keyword evidence="2" id="KW-1185">Reference proteome</keyword>
<comment type="caution">
    <text evidence="1">The sequence shown here is derived from an EMBL/GenBank/DDBJ whole genome shotgun (WGS) entry which is preliminary data.</text>
</comment>
<dbReference type="EMBL" id="CM023483">
    <property type="protein sequence ID" value="KAH6936391.1"/>
    <property type="molecule type" value="Genomic_DNA"/>
</dbReference>